<reference evidence="2 3" key="1">
    <citation type="journal article" date="2019" name="Int. J. Syst. Evol. Microbiol.">
        <title>The Global Catalogue of Microorganisms (GCM) 10K type strain sequencing project: providing services to taxonomists for standard genome sequencing and annotation.</title>
        <authorList>
            <consortium name="The Broad Institute Genomics Platform"/>
            <consortium name="The Broad Institute Genome Sequencing Center for Infectious Disease"/>
            <person name="Wu L."/>
            <person name="Ma J."/>
        </authorList>
    </citation>
    <scope>NUCLEOTIDE SEQUENCE [LARGE SCALE GENOMIC DNA]</scope>
    <source>
        <strain evidence="2 3">JCM 15896</strain>
    </source>
</reference>
<organism evidence="2 3">
    <name type="scientific">Aliiglaciecola litoralis</name>
    <dbReference type="NCBI Taxonomy" id="582857"/>
    <lineage>
        <taxon>Bacteria</taxon>
        <taxon>Pseudomonadati</taxon>
        <taxon>Pseudomonadota</taxon>
        <taxon>Gammaproteobacteria</taxon>
        <taxon>Alteromonadales</taxon>
        <taxon>Alteromonadaceae</taxon>
        <taxon>Aliiglaciecola</taxon>
    </lineage>
</organism>
<dbReference type="InterPro" id="IPR000780">
    <property type="entry name" value="CheR_MeTrfase"/>
</dbReference>
<name>A0ABN1LK41_9ALTE</name>
<comment type="caution">
    <text evidence="2">The sequence shown here is derived from an EMBL/GenBank/DDBJ whole genome shotgun (WGS) entry which is preliminary data.</text>
</comment>
<dbReference type="InterPro" id="IPR050903">
    <property type="entry name" value="Bact_Chemotaxis_MeTrfase"/>
</dbReference>
<dbReference type="SUPFAM" id="SSF53335">
    <property type="entry name" value="S-adenosyl-L-methionine-dependent methyltransferases"/>
    <property type="match status" value="1"/>
</dbReference>
<dbReference type="Gene3D" id="3.40.50.150">
    <property type="entry name" value="Vaccinia Virus protein VP39"/>
    <property type="match status" value="1"/>
</dbReference>
<evidence type="ECO:0000313" key="2">
    <source>
        <dbReference type="EMBL" id="GAA0857115.1"/>
    </source>
</evidence>
<feature type="domain" description="CheR-type methyltransferase" evidence="1">
    <location>
        <begin position="1"/>
        <end position="240"/>
    </location>
</feature>
<evidence type="ECO:0000259" key="1">
    <source>
        <dbReference type="PROSITE" id="PS50123"/>
    </source>
</evidence>
<keyword evidence="3" id="KW-1185">Reference proteome</keyword>
<dbReference type="EMBL" id="BAAAFD010000005">
    <property type="protein sequence ID" value="GAA0857115.1"/>
    <property type="molecule type" value="Genomic_DNA"/>
</dbReference>
<dbReference type="InterPro" id="IPR022642">
    <property type="entry name" value="CheR_C"/>
</dbReference>
<dbReference type="Proteomes" id="UP001500359">
    <property type="component" value="Unassembled WGS sequence"/>
</dbReference>
<accession>A0ABN1LK41</accession>
<sequence>MPLIREEKIADLSTCLQLIQSGNQAKLREKVVDAMTTNETLWFRDKYPFDILTNTLFNSLSSSRRKVRIWSAACSSGQEPYSIAMLVHEYKQKHPRAFPAGVEIVATDISTDMLARAKRGSYDHLSIGRGLPEERKNRFFRSVEGNHMQLLPEITSMVSFKTQNLLDSYSSLGKFDVVFCRNVLIYFSVTNKRKILQQIAACLQDDGALFLGASESIGELTHLFTLVRNNPGIFYSKKAR</sequence>
<dbReference type="InterPro" id="IPR029063">
    <property type="entry name" value="SAM-dependent_MTases_sf"/>
</dbReference>
<dbReference type="SMART" id="SM00138">
    <property type="entry name" value="MeTrc"/>
    <property type="match status" value="1"/>
</dbReference>
<proteinExistence type="predicted"/>
<dbReference type="PRINTS" id="PR00996">
    <property type="entry name" value="CHERMTFRASE"/>
</dbReference>
<dbReference type="PANTHER" id="PTHR24422">
    <property type="entry name" value="CHEMOTAXIS PROTEIN METHYLTRANSFERASE"/>
    <property type="match status" value="1"/>
</dbReference>
<gene>
    <name evidence="2" type="ORF">GCM10009114_21620</name>
</gene>
<protein>
    <submittedName>
        <fullName evidence="2">Protein-glutamate O-methyltransferase CheR</fullName>
    </submittedName>
</protein>
<dbReference type="PANTHER" id="PTHR24422:SF21">
    <property type="entry name" value="CHEMOTAXIS PROTEIN METHYLTRANSFERASE 1"/>
    <property type="match status" value="1"/>
</dbReference>
<dbReference type="Pfam" id="PF01739">
    <property type="entry name" value="CheR"/>
    <property type="match status" value="1"/>
</dbReference>
<dbReference type="PROSITE" id="PS50123">
    <property type="entry name" value="CHER"/>
    <property type="match status" value="1"/>
</dbReference>
<evidence type="ECO:0000313" key="3">
    <source>
        <dbReference type="Proteomes" id="UP001500359"/>
    </source>
</evidence>